<sequence length="430" mass="46494">MVQLSEYDERLLSGAEGKAKQLAMQVMLKAAEVSGAPCLIDVSLAHVNSCFYSGEVGVDFAEFLLAEGGTVAVPTLTNVGLIDLLHPELRPEKSNEAAVKGAKRLMAIYEQLGCEVVWTCAPYQLKKRPGLGDQIVGSESNAVAFYNSVLGARTNKYGDFLDICAAVTGRAPLAGLHRDECRRGEILFRLADIPMALRQEDIFYHVLGIVLGWESGSQIPVIDGLPATASEDQLKAISAAGAASGSVSLFHAVGVTPEATTLDDAFQGGKPDRVVDISPQMLIKARDALTNSTAGKLGAVCLGTPHFSYTEFQQLVPLVEGRKVHPEVNFYISTSRFILDQVREKGWLAIIEQAGIRMIVDTCTYFTPVVNGIQGRVMTNSGKWAYYAPGMLKLGVVFGSMQECVESAVRGDVWRDEQLWSGEFWGRAAV</sequence>
<dbReference type="PANTHER" id="PTHR36577">
    <property type="entry name" value="DUF521 DOMAIN PROTEIN (AFU_ORTHOLOGUE AFUA_6G00490)"/>
    <property type="match status" value="1"/>
</dbReference>
<accession>A0ABY5HKZ5</accession>
<gene>
    <name evidence="4" type="ORF">KDW95_05225</name>
</gene>
<dbReference type="PANTHER" id="PTHR36577:SF3">
    <property type="entry name" value="DUF521 DOMAIN PROTEIN (AFU_ORTHOLOGUE AFUA_6G00490)"/>
    <property type="match status" value="1"/>
</dbReference>
<proteinExistence type="predicted"/>
<evidence type="ECO:0000256" key="1">
    <source>
        <dbReference type="ARBA" id="ARBA00023004"/>
    </source>
</evidence>
<organism evidence="4 5">
    <name type="scientific">Marinobacterium rhizophilum</name>
    <dbReference type="NCBI Taxonomy" id="420402"/>
    <lineage>
        <taxon>Bacteria</taxon>
        <taxon>Pseudomonadati</taxon>
        <taxon>Pseudomonadota</taxon>
        <taxon>Gammaproteobacteria</taxon>
        <taxon>Oceanospirillales</taxon>
        <taxon>Oceanospirillaceae</taxon>
        <taxon>Marinobacterium</taxon>
    </lineage>
</organism>
<evidence type="ECO:0000313" key="4">
    <source>
        <dbReference type="EMBL" id="UTW13065.1"/>
    </source>
</evidence>
<name>A0ABY5HKZ5_9GAMM</name>
<keyword evidence="1" id="KW-0408">Iron</keyword>
<evidence type="ECO:0000259" key="3">
    <source>
        <dbReference type="Pfam" id="PF04412"/>
    </source>
</evidence>
<evidence type="ECO:0000313" key="5">
    <source>
        <dbReference type="Proteomes" id="UP001058461"/>
    </source>
</evidence>
<keyword evidence="5" id="KW-1185">Reference proteome</keyword>
<evidence type="ECO:0000256" key="2">
    <source>
        <dbReference type="ARBA" id="ARBA00023239"/>
    </source>
</evidence>
<feature type="domain" description="Phosphomevalonate dehydratase large subunit-like" evidence="3">
    <location>
        <begin position="3"/>
        <end position="406"/>
    </location>
</feature>
<keyword evidence="2" id="KW-0456">Lyase</keyword>
<dbReference type="RefSeq" id="WP_255855228.1">
    <property type="nucleotide sequence ID" value="NZ_CP073347.1"/>
</dbReference>
<reference evidence="4" key="1">
    <citation type="submission" date="2021-04" db="EMBL/GenBank/DDBJ databases">
        <title>Oceanospirillales bacteria with DddD are important DMSP degraders in coastal seawater.</title>
        <authorList>
            <person name="Liu J."/>
        </authorList>
    </citation>
    <scope>NUCLEOTIDE SEQUENCE</scope>
    <source>
        <strain evidence="4">D13-1</strain>
    </source>
</reference>
<dbReference type="Proteomes" id="UP001058461">
    <property type="component" value="Chromosome"/>
</dbReference>
<dbReference type="InterPro" id="IPR007506">
    <property type="entry name" value="PMDh-L-like_dom"/>
</dbReference>
<protein>
    <submittedName>
        <fullName evidence="4">Aconitase X catalytic domain-containing protein</fullName>
    </submittedName>
</protein>
<dbReference type="Pfam" id="PF04412">
    <property type="entry name" value="AcnX"/>
    <property type="match status" value="1"/>
</dbReference>
<dbReference type="EMBL" id="CP073347">
    <property type="protein sequence ID" value="UTW13065.1"/>
    <property type="molecule type" value="Genomic_DNA"/>
</dbReference>